<keyword evidence="3" id="KW-0233">DNA recombination</keyword>
<dbReference type="PANTHER" id="PTHR30349">
    <property type="entry name" value="PHAGE INTEGRASE-RELATED"/>
    <property type="match status" value="1"/>
</dbReference>
<evidence type="ECO:0000313" key="5">
    <source>
        <dbReference type="EMBL" id="MQS14754.1"/>
    </source>
</evidence>
<dbReference type="PANTHER" id="PTHR30349:SF41">
    <property type="entry name" value="INTEGRASE_RECOMBINASE PROTEIN MJ0367-RELATED"/>
    <property type="match status" value="1"/>
</dbReference>
<dbReference type="GO" id="GO:0006310">
    <property type="term" value="P:DNA recombination"/>
    <property type="evidence" value="ECO:0007669"/>
    <property type="project" value="UniProtKB-KW"/>
</dbReference>
<dbReference type="AlphaFoldDB" id="A0A6N7KXQ1"/>
<dbReference type="InterPro" id="IPR013762">
    <property type="entry name" value="Integrase-like_cat_sf"/>
</dbReference>
<proteinExistence type="inferred from homology"/>
<dbReference type="Proteomes" id="UP000450000">
    <property type="component" value="Unassembled WGS sequence"/>
</dbReference>
<sequence>MVDFAHAQIAHGRGRVTLYRCLATLSSALGDAVRQDRLPHNPARPSVLPRPASPERRIWTADEAARFLRYCHQADPFLADLFEVLIGTGMRKGKVLGLHWDDVHLDQHILYVRYPLSAIDNARTVLTAPKTSSIKNWGAISPRVATAFRHRAAAQGPIPPGALVFCKPDGQPLRPQRVLDRLRHLSAEAGVPTIRVHDLRHLAATLPITAGVPLVTVSKTLRHGTLSTTANIYDHLTRQAAHDAVDTIAAILSAADKNAVRSHWPR</sequence>
<evidence type="ECO:0000313" key="6">
    <source>
        <dbReference type="Proteomes" id="UP000450000"/>
    </source>
</evidence>
<dbReference type="EMBL" id="WBOF01000001">
    <property type="protein sequence ID" value="MQS14754.1"/>
    <property type="molecule type" value="Genomic_DNA"/>
</dbReference>
<reference evidence="5 6" key="1">
    <citation type="submission" date="2019-09" db="EMBL/GenBank/DDBJ databases">
        <title>Genome Sequences of Streptomyces kaniharaensis ATCC 21070.</title>
        <authorList>
            <person name="Zhu W."/>
            <person name="De Crecy-Lagard V."/>
            <person name="Richards N.G."/>
        </authorList>
    </citation>
    <scope>NUCLEOTIDE SEQUENCE [LARGE SCALE GENOMIC DNA]</scope>
    <source>
        <strain evidence="5 6">SF-557</strain>
    </source>
</reference>
<gene>
    <name evidence="5" type="ORF">F7Q99_21430</name>
</gene>
<dbReference type="InterPro" id="IPR050090">
    <property type="entry name" value="Tyrosine_recombinase_XerCD"/>
</dbReference>
<dbReference type="GO" id="GO:0015074">
    <property type="term" value="P:DNA integration"/>
    <property type="evidence" value="ECO:0007669"/>
    <property type="project" value="InterPro"/>
</dbReference>
<evidence type="ECO:0000259" key="4">
    <source>
        <dbReference type="PROSITE" id="PS51898"/>
    </source>
</evidence>
<dbReference type="Gene3D" id="1.10.443.10">
    <property type="entry name" value="Intergrase catalytic core"/>
    <property type="match status" value="1"/>
</dbReference>
<accession>A0A6N7KXQ1</accession>
<organism evidence="5 6">
    <name type="scientific">Streptomyces kaniharaensis</name>
    <dbReference type="NCBI Taxonomy" id="212423"/>
    <lineage>
        <taxon>Bacteria</taxon>
        <taxon>Bacillati</taxon>
        <taxon>Actinomycetota</taxon>
        <taxon>Actinomycetes</taxon>
        <taxon>Kitasatosporales</taxon>
        <taxon>Streptomycetaceae</taxon>
        <taxon>Streptomyces</taxon>
    </lineage>
</organism>
<comment type="similarity">
    <text evidence="1">Belongs to the 'phage' integrase family.</text>
</comment>
<name>A0A6N7KXQ1_9ACTN</name>
<dbReference type="CDD" id="cd01189">
    <property type="entry name" value="INT_ICEBs1_C_like"/>
    <property type="match status" value="1"/>
</dbReference>
<dbReference type="SUPFAM" id="SSF56349">
    <property type="entry name" value="DNA breaking-rejoining enzymes"/>
    <property type="match status" value="1"/>
</dbReference>
<keyword evidence="2" id="KW-0238">DNA-binding</keyword>
<dbReference type="GO" id="GO:0003677">
    <property type="term" value="F:DNA binding"/>
    <property type="evidence" value="ECO:0007669"/>
    <property type="project" value="UniProtKB-KW"/>
</dbReference>
<protein>
    <submittedName>
        <fullName evidence="5">Site-specific integrase</fullName>
    </submittedName>
</protein>
<comment type="caution">
    <text evidence="5">The sequence shown here is derived from an EMBL/GenBank/DDBJ whole genome shotgun (WGS) entry which is preliminary data.</text>
</comment>
<evidence type="ECO:0000256" key="3">
    <source>
        <dbReference type="ARBA" id="ARBA00023172"/>
    </source>
</evidence>
<evidence type="ECO:0000256" key="1">
    <source>
        <dbReference type="ARBA" id="ARBA00008857"/>
    </source>
</evidence>
<evidence type="ECO:0000256" key="2">
    <source>
        <dbReference type="ARBA" id="ARBA00023125"/>
    </source>
</evidence>
<dbReference type="InterPro" id="IPR011010">
    <property type="entry name" value="DNA_brk_join_enz"/>
</dbReference>
<dbReference type="PROSITE" id="PS51898">
    <property type="entry name" value="TYR_RECOMBINASE"/>
    <property type="match status" value="1"/>
</dbReference>
<feature type="domain" description="Tyr recombinase" evidence="4">
    <location>
        <begin position="54"/>
        <end position="246"/>
    </location>
</feature>
<dbReference type="Pfam" id="PF00589">
    <property type="entry name" value="Phage_integrase"/>
    <property type="match status" value="1"/>
</dbReference>
<dbReference type="InterPro" id="IPR002104">
    <property type="entry name" value="Integrase_catalytic"/>
</dbReference>
<keyword evidence="6" id="KW-1185">Reference proteome</keyword>